<organism evidence="3 4">
    <name type="scientific">Paramecium sonneborni</name>
    <dbReference type="NCBI Taxonomy" id="65129"/>
    <lineage>
        <taxon>Eukaryota</taxon>
        <taxon>Sar</taxon>
        <taxon>Alveolata</taxon>
        <taxon>Ciliophora</taxon>
        <taxon>Intramacronucleata</taxon>
        <taxon>Oligohymenophorea</taxon>
        <taxon>Peniculida</taxon>
        <taxon>Parameciidae</taxon>
        <taxon>Paramecium</taxon>
    </lineage>
</organism>
<dbReference type="Proteomes" id="UP000692954">
    <property type="component" value="Unassembled WGS sequence"/>
</dbReference>
<dbReference type="EMBL" id="CAJJDN010000167">
    <property type="protein sequence ID" value="CAD8126460.1"/>
    <property type="molecule type" value="Genomic_DNA"/>
</dbReference>
<gene>
    <name evidence="3" type="ORF">PSON_ATCC_30995.1.T1670096</name>
</gene>
<comment type="caution">
    <text evidence="3">The sequence shown here is derived from an EMBL/GenBank/DDBJ whole genome shotgun (WGS) entry which is preliminary data.</text>
</comment>
<feature type="region of interest" description="Disordered" evidence="2">
    <location>
        <begin position="675"/>
        <end position="694"/>
    </location>
</feature>
<keyword evidence="4" id="KW-1185">Reference proteome</keyword>
<accession>A0A8S1RHK6</accession>
<keyword evidence="1" id="KW-0175">Coiled coil</keyword>
<evidence type="ECO:0000313" key="4">
    <source>
        <dbReference type="Proteomes" id="UP000692954"/>
    </source>
</evidence>
<dbReference type="AlphaFoldDB" id="A0A8S1RHK6"/>
<evidence type="ECO:0000313" key="3">
    <source>
        <dbReference type="EMBL" id="CAD8126460.1"/>
    </source>
</evidence>
<name>A0A8S1RHK6_9CILI</name>
<sequence length="1079" mass="128658">MDNQFELEQTNNKSEIILDKCLTMMRPEGLEQFHFRIEEQFYKVKQNKVLLIHEKEGDDLQTMIAYWIQEHQQRNRDLIIPYFVEHENQNHYYAIYYILTKLRAVFNITQKVELESEKLKQYFEYWLNLCSRELGNQLYSDCKVAYKRVYHIILLRVIIVIQGIDKFYSNGEVRVSSWLPKILPDNIKFIASARQGSKAFEYYQSIGNPIIPIENESIETWNLIKNNSHIYNALLHVPEQLRNQLHFLKLFYTILSNPLDEYTLLITDVLAQAEKFISEFEFFTILVNQFCHHDPIASSIFCVLSYVNKGISIDEIMASCSCTQEQFIKVYDFFKVCFLEKNQVYAIYILTMRQAIQSIQYSKNFYEQYLLIIEHSTNSTRKLEELICQYTRNKKFFKLKEIIINIEHFLILWNPYNKFELCQLWDMLEQNGYDLVMEYNKAVENFQAIYKPTTEGLFFIMLQICIFLREFSNFEKEGTPAYKHPLLRGQSIEFEEVGLYGELSQLKMLAKKKPKQQLNEDYFPTTMSNVQLENLNLDIKNNRDSFINYYQSQFDTITLQEYLQTKQDFLREKLLSTSKVPNPYYYKRWLWVQFPWLALTQKNNFSKLMQFYGKDSTQYMSIQEEIQINQKAIRLVINAKSSKDKSINKLPDIKQRYYSPTVNKDEPIRRFNQSLEKSIDRAPSTGKRGGLPENKKKGLYIKKYNQLQYQNQQLKNKLKELQTIKQNLYPQEATIEAYRLNDLTKNQGDELKKQMDNLQGVQNEMKRMQTVLKLCQFNQDQNEERVQQLFRHCKNLDRMISEYKLIIKELSEKLCSFKQKTKVEPTKFQKQQQQQQQQQPIQKQFMTIKDLNLFSQKIVTTNGNTFLNLNSDYKVKVTFDMQDQYNNNNNNNNNNKNLNLRHQNSINNNLQQSDKLRETQTRLMLEQMPSNRMITPGYRLSLKPKGEGIDQIDFHVLEQIRHLNSLGIANTYNNPTFDEFLSHLTKFNELNLEVQECQIKLNEVKIKKQEKQTFLKILQKNEKPQDQNAEQFISSDDVDKLRRANDAKTITLKKLKQHKAMLMLLYQQKITQIQPKYLV</sequence>
<evidence type="ECO:0000256" key="2">
    <source>
        <dbReference type="SAM" id="MobiDB-lite"/>
    </source>
</evidence>
<feature type="coiled-coil region" evidence="1">
    <location>
        <begin position="751"/>
        <end position="813"/>
    </location>
</feature>
<evidence type="ECO:0000256" key="1">
    <source>
        <dbReference type="SAM" id="Coils"/>
    </source>
</evidence>
<protein>
    <submittedName>
        <fullName evidence="3">Uncharacterized protein</fullName>
    </submittedName>
</protein>
<proteinExistence type="predicted"/>
<dbReference type="OrthoDB" id="292926at2759"/>
<reference evidence="3" key="1">
    <citation type="submission" date="2021-01" db="EMBL/GenBank/DDBJ databases">
        <authorList>
            <consortium name="Genoscope - CEA"/>
            <person name="William W."/>
        </authorList>
    </citation>
    <scope>NUCLEOTIDE SEQUENCE</scope>
</reference>